<dbReference type="Proteomes" id="UP000604661">
    <property type="component" value="Unassembled WGS sequence"/>
</dbReference>
<organism evidence="1 2">
    <name type="scientific">Nostoc linckia FACHB-391</name>
    <dbReference type="NCBI Taxonomy" id="2692906"/>
    <lineage>
        <taxon>Bacteria</taxon>
        <taxon>Bacillati</taxon>
        <taxon>Cyanobacteriota</taxon>
        <taxon>Cyanophyceae</taxon>
        <taxon>Nostocales</taxon>
        <taxon>Nostocaceae</taxon>
        <taxon>Nostoc</taxon>
    </lineage>
</organism>
<gene>
    <name evidence="1" type="ORF">H6G95_13150</name>
</gene>
<protein>
    <submittedName>
        <fullName evidence="1">Uncharacterized protein</fullName>
    </submittedName>
</protein>
<evidence type="ECO:0000313" key="2">
    <source>
        <dbReference type="Proteomes" id="UP000604661"/>
    </source>
</evidence>
<dbReference type="EMBL" id="JACJTE010000011">
    <property type="protein sequence ID" value="MBD2561548.1"/>
    <property type="molecule type" value="Genomic_DNA"/>
</dbReference>
<accession>A0ABR8EWJ4</accession>
<reference evidence="1 2" key="1">
    <citation type="journal article" date="2020" name="ISME J.">
        <title>Comparative genomics reveals insights into cyanobacterial evolution and habitat adaptation.</title>
        <authorList>
            <person name="Chen M.Y."/>
            <person name="Teng W.K."/>
            <person name="Zhao L."/>
            <person name="Hu C.X."/>
            <person name="Zhou Y.K."/>
            <person name="Han B.P."/>
            <person name="Song L.R."/>
            <person name="Shu W.S."/>
        </authorList>
    </citation>
    <scope>NUCLEOTIDE SEQUENCE [LARGE SCALE GENOMIC DNA]</scope>
    <source>
        <strain evidence="1 2">FACHB-391</strain>
    </source>
</reference>
<sequence length="68" mass="7384">MANIDVWIGSLSAKKVTAIICSVDLEKRDTEIKILLDCTSGESQGILNIHNTDSQSAILLIRAESNLI</sequence>
<name>A0ABR8EWJ4_NOSLI</name>
<proteinExistence type="predicted"/>
<comment type="caution">
    <text evidence="1">The sequence shown here is derived from an EMBL/GenBank/DDBJ whole genome shotgun (WGS) entry which is preliminary data.</text>
</comment>
<dbReference type="RefSeq" id="WP_190893572.1">
    <property type="nucleotide sequence ID" value="NZ_JACJTE010000011.1"/>
</dbReference>
<keyword evidence="2" id="KW-1185">Reference proteome</keyword>
<evidence type="ECO:0000313" key="1">
    <source>
        <dbReference type="EMBL" id="MBD2561548.1"/>
    </source>
</evidence>